<keyword evidence="2" id="KW-1185">Reference proteome</keyword>
<accession>A0A8X6TC23</accession>
<evidence type="ECO:0000313" key="1">
    <source>
        <dbReference type="EMBL" id="GFS92269.1"/>
    </source>
</evidence>
<dbReference type="EMBL" id="BMAW01099898">
    <property type="protein sequence ID" value="GFS92269.1"/>
    <property type="molecule type" value="Genomic_DNA"/>
</dbReference>
<reference evidence="1" key="1">
    <citation type="submission" date="2020-08" db="EMBL/GenBank/DDBJ databases">
        <title>Multicomponent nature underlies the extraordinary mechanical properties of spider dragline silk.</title>
        <authorList>
            <person name="Kono N."/>
            <person name="Nakamura H."/>
            <person name="Mori M."/>
            <person name="Yoshida Y."/>
            <person name="Ohtoshi R."/>
            <person name="Malay A.D."/>
            <person name="Moran D.A.P."/>
            <person name="Tomita M."/>
            <person name="Numata K."/>
            <person name="Arakawa K."/>
        </authorList>
    </citation>
    <scope>NUCLEOTIDE SEQUENCE</scope>
</reference>
<sequence length="99" mass="11708">MGERSKISFLFEKRGSILSNAKSEHYPWELTRNSWLPWLPRRKPFIPSEKSQSRSNFPPHHARANLDKHYQNRLAHVHGGGQAYTKIHSTLQRIHFQNH</sequence>
<gene>
    <name evidence="1" type="ORF">NPIL_374561</name>
</gene>
<protein>
    <submittedName>
        <fullName evidence="1">Uncharacterized protein</fullName>
    </submittedName>
</protein>
<evidence type="ECO:0000313" key="2">
    <source>
        <dbReference type="Proteomes" id="UP000887013"/>
    </source>
</evidence>
<organism evidence="1 2">
    <name type="scientific">Nephila pilipes</name>
    <name type="common">Giant wood spider</name>
    <name type="synonym">Nephila maculata</name>
    <dbReference type="NCBI Taxonomy" id="299642"/>
    <lineage>
        <taxon>Eukaryota</taxon>
        <taxon>Metazoa</taxon>
        <taxon>Ecdysozoa</taxon>
        <taxon>Arthropoda</taxon>
        <taxon>Chelicerata</taxon>
        <taxon>Arachnida</taxon>
        <taxon>Araneae</taxon>
        <taxon>Araneomorphae</taxon>
        <taxon>Entelegynae</taxon>
        <taxon>Araneoidea</taxon>
        <taxon>Nephilidae</taxon>
        <taxon>Nephila</taxon>
    </lineage>
</organism>
<proteinExistence type="predicted"/>
<name>A0A8X6TC23_NEPPI</name>
<dbReference type="Proteomes" id="UP000887013">
    <property type="component" value="Unassembled WGS sequence"/>
</dbReference>
<comment type="caution">
    <text evidence="1">The sequence shown here is derived from an EMBL/GenBank/DDBJ whole genome shotgun (WGS) entry which is preliminary data.</text>
</comment>
<dbReference type="AlphaFoldDB" id="A0A8X6TC23"/>